<keyword evidence="4" id="KW-1185">Reference proteome</keyword>
<dbReference type="PANTHER" id="PTHR12697:SF5">
    <property type="entry name" value="DEOXYHYPUSINE HYDROXYLASE"/>
    <property type="match status" value="1"/>
</dbReference>
<dbReference type="PROSITE" id="PS50077">
    <property type="entry name" value="HEAT_REPEAT"/>
    <property type="match status" value="1"/>
</dbReference>
<dbReference type="RefSeq" id="WP_196610749.1">
    <property type="nucleotide sequence ID" value="NZ_VRYY01000805.1"/>
</dbReference>
<dbReference type="InterPro" id="IPR004155">
    <property type="entry name" value="PBS_lyase_HEAT"/>
</dbReference>
<dbReference type="SUPFAM" id="SSF48371">
    <property type="entry name" value="ARM repeat"/>
    <property type="match status" value="3"/>
</dbReference>
<dbReference type="InterPro" id="IPR016024">
    <property type="entry name" value="ARM-type_fold"/>
</dbReference>
<comment type="function">
    <text evidence="2">Catalyzes the hydroxylation of the N(6)-(4-aminobutyl)-L-lysine intermediate produced by deoxyhypusine synthase/DHPS on a critical lysine of the eukaryotic translation initiation factor 5A/eIF-5A. This is the second step of the post-translational modification of that lysine into an unusual amino acid residue named hypusine. Hypusination is unique to mature eIF-5A factor and is essential for its function.</text>
</comment>
<dbReference type="Proteomes" id="UP001194469">
    <property type="component" value="Unassembled WGS sequence"/>
</dbReference>
<gene>
    <name evidence="3" type="ORF">FVW20_18730</name>
</gene>
<evidence type="ECO:0000313" key="3">
    <source>
        <dbReference type="EMBL" id="MBG3878971.1"/>
    </source>
</evidence>
<evidence type="ECO:0000256" key="1">
    <source>
        <dbReference type="ARBA" id="ARBA00022737"/>
    </source>
</evidence>
<comment type="caution">
    <text evidence="3">The sequence shown here is derived from an EMBL/GenBank/DDBJ whole genome shotgun (WGS) entry which is preliminary data.</text>
</comment>
<evidence type="ECO:0000256" key="2">
    <source>
        <dbReference type="ARBA" id="ARBA00045876"/>
    </source>
</evidence>
<dbReference type="EMBL" id="VRYY01000805">
    <property type="protein sequence ID" value="MBG3878971.1"/>
    <property type="molecule type" value="Genomic_DNA"/>
</dbReference>
<sequence>MSEQQIIEQLQGDDVEAIREAAYAAGNLRLESAVPHLVARIQSHNIGVQEAADRALRKIGGVAAVRGVLPLLRSDDAPIRNISMDVLREIGADDFDSLKQLLHDDDPDMRIFASDILGTSGSILAVPSLCEALLRDPEVNVRYQAAVSLGTLAFSEAADCLNKAMMDEEWVQFSVIEALTKIRAESSVNALVKALDSASDLVASMIVDALGEMGNIKAVPLLLKRLDKSPGPLRNKIAKAIVNVLGGKSLSLLGEKDRLRLRDYLLAAMDDEDEDVQNAAMRGLASIGGAEATEAVLKVAVVLDPDRDHERLVACVQSLADIGFNSAVDRHVRGDDEHTLLILVEAIRGMPSRHGIDVLRGVFWDKPRDAQRAMSTVLAERCDPSDRDFFIDVLDRHNDAHVLKATLHYLGRRAKAVEAGDRMLALLEHPYDDVKEAALDACIALNNPAMNARFRESFRSPDPLHRMMAVYAMGRFDVDENLAELTEALEDEVPDVRKVALEAVANVCPFTSSRLELVVPRLHDENREVRLALIELLGNCGEGNVFPYLLQALDDPDDWVRVRAIEALGSLKDADAVPQLVALTENAGHLVLLKVVEALGAIGGNVAFRALLHLMESDDPEVQQAAEAAAARIHEEQGVDD</sequence>
<dbReference type="InterPro" id="IPR000357">
    <property type="entry name" value="HEAT"/>
</dbReference>
<name>A0ABS0JAM8_9BACT</name>
<dbReference type="Pfam" id="PF02985">
    <property type="entry name" value="HEAT"/>
    <property type="match status" value="1"/>
</dbReference>
<accession>A0ABS0JAM8</accession>
<protein>
    <submittedName>
        <fullName evidence="3">HEAT repeat domain-containing protein</fullName>
    </submittedName>
</protein>
<evidence type="ECO:0000313" key="4">
    <source>
        <dbReference type="Proteomes" id="UP001194469"/>
    </source>
</evidence>
<dbReference type="Gene3D" id="1.25.10.10">
    <property type="entry name" value="Leucine-rich Repeat Variant"/>
    <property type="match status" value="5"/>
</dbReference>
<keyword evidence="1" id="KW-0677">Repeat</keyword>
<dbReference type="SMART" id="SM00567">
    <property type="entry name" value="EZ_HEAT"/>
    <property type="match status" value="10"/>
</dbReference>
<reference evidence="3 4" key="1">
    <citation type="submission" date="2019-08" db="EMBL/GenBank/DDBJ databases">
        <authorList>
            <person name="Luo N."/>
        </authorList>
    </citation>
    <scope>NUCLEOTIDE SEQUENCE [LARGE SCALE GENOMIC DNA]</scope>
    <source>
        <strain evidence="3 4">NCIMB 9442</strain>
    </source>
</reference>
<dbReference type="InterPro" id="IPR011989">
    <property type="entry name" value="ARM-like"/>
</dbReference>
<dbReference type="PANTHER" id="PTHR12697">
    <property type="entry name" value="PBS LYASE HEAT-LIKE PROTEIN"/>
    <property type="match status" value="1"/>
</dbReference>
<organism evidence="3 4">
    <name type="scientific">Nitratidesulfovibrio oxamicus</name>
    <dbReference type="NCBI Taxonomy" id="32016"/>
    <lineage>
        <taxon>Bacteria</taxon>
        <taxon>Pseudomonadati</taxon>
        <taxon>Thermodesulfobacteriota</taxon>
        <taxon>Desulfovibrionia</taxon>
        <taxon>Desulfovibrionales</taxon>
        <taxon>Desulfovibrionaceae</taxon>
        <taxon>Nitratidesulfovibrio</taxon>
    </lineage>
</organism>
<proteinExistence type="predicted"/>
<dbReference type="Pfam" id="PF13646">
    <property type="entry name" value="HEAT_2"/>
    <property type="match status" value="4"/>
</dbReference>
<dbReference type="InterPro" id="IPR021133">
    <property type="entry name" value="HEAT_type_2"/>
</dbReference>